<keyword evidence="3" id="KW-1185">Reference proteome</keyword>
<name>A0A6G1JBZ4_9PLEO</name>
<dbReference type="Proteomes" id="UP000799291">
    <property type="component" value="Unassembled WGS sequence"/>
</dbReference>
<feature type="compositionally biased region" description="Polar residues" evidence="1">
    <location>
        <begin position="149"/>
        <end position="159"/>
    </location>
</feature>
<organism evidence="2 3">
    <name type="scientific">Lentithecium fluviatile CBS 122367</name>
    <dbReference type="NCBI Taxonomy" id="1168545"/>
    <lineage>
        <taxon>Eukaryota</taxon>
        <taxon>Fungi</taxon>
        <taxon>Dikarya</taxon>
        <taxon>Ascomycota</taxon>
        <taxon>Pezizomycotina</taxon>
        <taxon>Dothideomycetes</taxon>
        <taxon>Pleosporomycetidae</taxon>
        <taxon>Pleosporales</taxon>
        <taxon>Massarineae</taxon>
        <taxon>Lentitheciaceae</taxon>
        <taxon>Lentithecium</taxon>
    </lineage>
</organism>
<sequence>MQSLLHYCWCRLLLGSTYSMFRKCLTLFRTKLIHGIRNARYATSYSNIKTLGSTSAFNCVQSLEKDELLGIHISTSAVQPPLHQCQGKMTPTRCWATSSSRTILMAVRKHPGHYQRQHRHRFLVRAAWVPSRPAAWVPSRPAAHHRRNLSMTPPTATYL</sequence>
<gene>
    <name evidence="2" type="ORF">K458DRAFT_174745</name>
</gene>
<feature type="region of interest" description="Disordered" evidence="1">
    <location>
        <begin position="140"/>
        <end position="159"/>
    </location>
</feature>
<dbReference type="EMBL" id="MU005574">
    <property type="protein sequence ID" value="KAF2688052.1"/>
    <property type="molecule type" value="Genomic_DNA"/>
</dbReference>
<protein>
    <submittedName>
        <fullName evidence="2">Uncharacterized protein</fullName>
    </submittedName>
</protein>
<proteinExistence type="predicted"/>
<accession>A0A6G1JBZ4</accession>
<reference evidence="2" key="1">
    <citation type="journal article" date="2020" name="Stud. Mycol.">
        <title>101 Dothideomycetes genomes: a test case for predicting lifestyles and emergence of pathogens.</title>
        <authorList>
            <person name="Haridas S."/>
            <person name="Albert R."/>
            <person name="Binder M."/>
            <person name="Bloem J."/>
            <person name="Labutti K."/>
            <person name="Salamov A."/>
            <person name="Andreopoulos B."/>
            <person name="Baker S."/>
            <person name="Barry K."/>
            <person name="Bills G."/>
            <person name="Bluhm B."/>
            <person name="Cannon C."/>
            <person name="Castanera R."/>
            <person name="Culley D."/>
            <person name="Daum C."/>
            <person name="Ezra D."/>
            <person name="Gonzalez J."/>
            <person name="Henrissat B."/>
            <person name="Kuo A."/>
            <person name="Liang C."/>
            <person name="Lipzen A."/>
            <person name="Lutzoni F."/>
            <person name="Magnuson J."/>
            <person name="Mondo S."/>
            <person name="Nolan M."/>
            <person name="Ohm R."/>
            <person name="Pangilinan J."/>
            <person name="Park H.-J."/>
            <person name="Ramirez L."/>
            <person name="Alfaro M."/>
            <person name="Sun H."/>
            <person name="Tritt A."/>
            <person name="Yoshinaga Y."/>
            <person name="Zwiers L.-H."/>
            <person name="Turgeon B."/>
            <person name="Goodwin S."/>
            <person name="Spatafora J."/>
            <person name="Crous P."/>
            <person name="Grigoriev I."/>
        </authorList>
    </citation>
    <scope>NUCLEOTIDE SEQUENCE</scope>
    <source>
        <strain evidence="2">CBS 122367</strain>
    </source>
</reference>
<evidence type="ECO:0000313" key="2">
    <source>
        <dbReference type="EMBL" id="KAF2688052.1"/>
    </source>
</evidence>
<evidence type="ECO:0000256" key="1">
    <source>
        <dbReference type="SAM" id="MobiDB-lite"/>
    </source>
</evidence>
<dbReference type="AlphaFoldDB" id="A0A6G1JBZ4"/>
<evidence type="ECO:0000313" key="3">
    <source>
        <dbReference type="Proteomes" id="UP000799291"/>
    </source>
</evidence>